<organism evidence="6 7">
    <name type="scientific">Pseudomicrostroma glucosiphilum</name>
    <dbReference type="NCBI Taxonomy" id="1684307"/>
    <lineage>
        <taxon>Eukaryota</taxon>
        <taxon>Fungi</taxon>
        <taxon>Dikarya</taxon>
        <taxon>Basidiomycota</taxon>
        <taxon>Ustilaginomycotina</taxon>
        <taxon>Exobasidiomycetes</taxon>
        <taxon>Microstromatales</taxon>
        <taxon>Microstromatales incertae sedis</taxon>
        <taxon>Pseudomicrostroma</taxon>
    </lineage>
</organism>
<keyword evidence="5" id="KW-0175">Coiled coil</keyword>
<gene>
    <name evidence="6" type="ORF">BCV69DRAFT_278460</name>
</gene>
<dbReference type="STRING" id="1684307.A0A316U4S5"/>
<dbReference type="GO" id="GO:0005737">
    <property type="term" value="C:cytoplasm"/>
    <property type="evidence" value="ECO:0007669"/>
    <property type="project" value="TreeGrafter"/>
</dbReference>
<evidence type="ECO:0000256" key="5">
    <source>
        <dbReference type="SAM" id="Coils"/>
    </source>
</evidence>
<evidence type="ECO:0000256" key="1">
    <source>
        <dbReference type="ARBA" id="ARBA00001933"/>
    </source>
</evidence>
<dbReference type="InterPro" id="IPR000277">
    <property type="entry name" value="Cys/Met-Metab_PyrdxlP-dep_enz"/>
</dbReference>
<dbReference type="InterPro" id="IPR015422">
    <property type="entry name" value="PyrdxlP-dep_Trfase_small"/>
</dbReference>
<dbReference type="PIRSF" id="PIRSF001434">
    <property type="entry name" value="CGS"/>
    <property type="match status" value="1"/>
</dbReference>
<comment type="cofactor">
    <cofactor evidence="1 4">
        <name>pyridoxal 5'-phosphate</name>
        <dbReference type="ChEBI" id="CHEBI:597326"/>
    </cofactor>
</comment>
<dbReference type="PANTHER" id="PTHR11808">
    <property type="entry name" value="TRANS-SULFURATION ENZYME FAMILY MEMBER"/>
    <property type="match status" value="1"/>
</dbReference>
<dbReference type="Proteomes" id="UP000245942">
    <property type="component" value="Unassembled WGS sequence"/>
</dbReference>
<dbReference type="GO" id="GO:0030170">
    <property type="term" value="F:pyridoxal phosphate binding"/>
    <property type="evidence" value="ECO:0007669"/>
    <property type="project" value="InterPro"/>
</dbReference>
<reference evidence="6 7" key="1">
    <citation type="journal article" date="2018" name="Mol. Biol. Evol.">
        <title>Broad Genomic Sampling Reveals a Smut Pathogenic Ancestry of the Fungal Clade Ustilaginomycotina.</title>
        <authorList>
            <person name="Kijpornyongpan T."/>
            <person name="Mondo S.J."/>
            <person name="Barry K."/>
            <person name="Sandor L."/>
            <person name="Lee J."/>
            <person name="Lipzen A."/>
            <person name="Pangilinan J."/>
            <person name="LaButti K."/>
            <person name="Hainaut M."/>
            <person name="Henrissat B."/>
            <person name="Grigoriev I.V."/>
            <person name="Spatafora J.W."/>
            <person name="Aime M.C."/>
        </authorList>
    </citation>
    <scope>NUCLEOTIDE SEQUENCE [LARGE SCALE GENOMIC DNA]</scope>
    <source>
        <strain evidence="6 7">MCA 4718</strain>
    </source>
</reference>
<dbReference type="GO" id="GO:0019346">
    <property type="term" value="P:transsulfuration"/>
    <property type="evidence" value="ECO:0007669"/>
    <property type="project" value="InterPro"/>
</dbReference>
<dbReference type="InterPro" id="IPR015421">
    <property type="entry name" value="PyrdxlP-dep_Trfase_major"/>
</dbReference>
<feature type="modified residue" description="N6-(pyridoxal phosphate)lysine" evidence="3">
    <location>
        <position position="230"/>
    </location>
</feature>
<dbReference type="OrthoDB" id="3512640at2759"/>
<dbReference type="RefSeq" id="XP_025346503.1">
    <property type="nucleotide sequence ID" value="XM_025491204.1"/>
</dbReference>
<dbReference type="EMBL" id="KZ819332">
    <property type="protein sequence ID" value="PWN19343.1"/>
    <property type="molecule type" value="Genomic_DNA"/>
</dbReference>
<accession>A0A316U4S5</accession>
<sequence length="476" mass="51671">MPGHAPFVHPAAAVAAFEDHEEPLTASMATLLMHADEPDVRINPNHPIAPDLQLSTTYRTPHPTSRLAASSEGDIDYANPPGHIYSRYTSDTRGRVERVLSEIMGGKAITYASGLNAAYAVAILYQPTTIALRRGYFGCHESFAVYARTKGNVNFIDLDAPYPASTPSSPLLVWLETPLNPSGEARDITHYAKLAHKAGGTLAIDSTFAPPPLQNPFDQGADCVMHSGTKYFGGHSDLLMGVVAVKDAKAAAGLWHDRTYIGSAPGNLESYLMLRSLRTLTVRVKRQSESAEALANWLWALCHRNATLDASKLTPEDASIRSSGIVGWVSHSSLQPRSADQQDPITGKPAEAVGFDPRLQMPGGHTPTFAIRLDGPQNKGGNRAAWLPHLTSFWLPATSLGGVESLIEHRIAAEPSEDPGTIRLSVGLEEVEDLKNDLRRALQRVLALEKEQNGLVWQREGEWQKRQHNGTGGTEI</sequence>
<keyword evidence="2 3" id="KW-0663">Pyridoxal phosphate</keyword>
<evidence type="ECO:0000256" key="2">
    <source>
        <dbReference type="ARBA" id="ARBA00022898"/>
    </source>
</evidence>
<dbReference type="Pfam" id="PF01053">
    <property type="entry name" value="Cys_Met_Meta_PP"/>
    <property type="match status" value="1"/>
</dbReference>
<dbReference type="GO" id="GO:0016846">
    <property type="term" value="F:carbon-sulfur lyase activity"/>
    <property type="evidence" value="ECO:0007669"/>
    <property type="project" value="TreeGrafter"/>
</dbReference>
<feature type="coiled-coil region" evidence="5">
    <location>
        <begin position="424"/>
        <end position="451"/>
    </location>
</feature>
<keyword evidence="7" id="KW-1185">Reference proteome</keyword>
<dbReference type="InterPro" id="IPR015424">
    <property type="entry name" value="PyrdxlP-dep_Trfase"/>
</dbReference>
<proteinExistence type="inferred from homology"/>
<comment type="similarity">
    <text evidence="4">Belongs to the trans-sulfuration enzymes family.</text>
</comment>
<dbReference type="GeneID" id="37012938"/>
<evidence type="ECO:0000313" key="6">
    <source>
        <dbReference type="EMBL" id="PWN19343.1"/>
    </source>
</evidence>
<name>A0A316U4S5_9BASI</name>
<evidence type="ECO:0000256" key="3">
    <source>
        <dbReference type="PIRSR" id="PIRSR001434-2"/>
    </source>
</evidence>
<evidence type="ECO:0000313" key="7">
    <source>
        <dbReference type="Proteomes" id="UP000245942"/>
    </source>
</evidence>
<protein>
    <submittedName>
        <fullName evidence="6">Cystathionine gamma-synthase</fullName>
    </submittedName>
</protein>
<dbReference type="AlphaFoldDB" id="A0A316U4S5"/>
<dbReference type="Gene3D" id="3.90.1150.10">
    <property type="entry name" value="Aspartate Aminotransferase, domain 1"/>
    <property type="match status" value="1"/>
</dbReference>
<dbReference type="SUPFAM" id="SSF53383">
    <property type="entry name" value="PLP-dependent transferases"/>
    <property type="match status" value="1"/>
</dbReference>
<dbReference type="Gene3D" id="3.40.640.10">
    <property type="entry name" value="Type I PLP-dependent aspartate aminotransferase-like (Major domain)"/>
    <property type="match status" value="1"/>
</dbReference>
<dbReference type="PANTHER" id="PTHR11808:SF35">
    <property type="entry name" value="CYSTATHIONINE GAMMA-SYNTHASE (AFU_ORTHOLOGUE AFUA_7G01590)"/>
    <property type="match status" value="1"/>
</dbReference>
<evidence type="ECO:0000256" key="4">
    <source>
        <dbReference type="RuleBase" id="RU362118"/>
    </source>
</evidence>